<proteinExistence type="predicted"/>
<dbReference type="HOGENOM" id="CLU_133656_0_0_4"/>
<reference evidence="2 3" key="1">
    <citation type="journal article" date="2004" name="Proc. Natl. Acad. Sci. U.S.A.">
        <title>Structural flexibility in the Burkholderia mallei genome.</title>
        <authorList>
            <person name="Nierman W.C."/>
            <person name="DeShazer D."/>
            <person name="Kim H.S."/>
            <person name="Tettelin H."/>
            <person name="Nelson K.E."/>
            <person name="Feldblyum T."/>
            <person name="Ulrich R.L."/>
            <person name="Ronning C.M."/>
            <person name="Brinkac L.M."/>
            <person name="Daugherty S.C."/>
            <person name="Davidsen T.D."/>
            <person name="Deboy R.T."/>
            <person name="Dimitrov G."/>
            <person name="Dodson R.J."/>
            <person name="Durkin A.S."/>
            <person name="Gwinn M.L."/>
            <person name="Haft D.H."/>
            <person name="Khouri H."/>
            <person name="Kolonay J.F."/>
            <person name="Madupu R."/>
            <person name="Mohammoud Y."/>
            <person name="Nelson W.C."/>
            <person name="Radune D."/>
            <person name="Romero C.M."/>
            <person name="Sarria S."/>
            <person name="Selengut J."/>
            <person name="Shamblin C."/>
            <person name="Sullivan S.A."/>
            <person name="White O."/>
            <person name="Yu Y."/>
            <person name="Zafar N."/>
            <person name="Zhou L."/>
            <person name="Fraser C.M."/>
        </authorList>
    </citation>
    <scope>NUCLEOTIDE SEQUENCE [LARGE SCALE GENOMIC DNA]</scope>
    <source>
        <strain evidence="2 3">ATCC 23344</strain>
    </source>
</reference>
<dbReference type="Proteomes" id="UP000006693">
    <property type="component" value="Chromosome 2"/>
</dbReference>
<dbReference type="EMBL" id="CP000011">
    <property type="protein sequence ID" value="AAU46267.1"/>
    <property type="molecule type" value="Genomic_DNA"/>
</dbReference>
<organism evidence="2 3">
    <name type="scientific">Burkholderia mallei (strain ATCC 23344)</name>
    <dbReference type="NCBI Taxonomy" id="243160"/>
    <lineage>
        <taxon>Bacteria</taxon>
        <taxon>Pseudomonadati</taxon>
        <taxon>Pseudomonadota</taxon>
        <taxon>Betaproteobacteria</taxon>
        <taxon>Burkholderiales</taxon>
        <taxon>Burkholderiaceae</taxon>
        <taxon>Burkholderia</taxon>
        <taxon>pseudomallei group</taxon>
    </lineage>
</organism>
<keyword evidence="3" id="KW-1185">Reference proteome</keyword>
<gene>
    <name evidence="2" type="ordered locus">BMAA1102</name>
</gene>
<dbReference type="AlphaFoldDB" id="A0A0H2WAY1"/>
<protein>
    <submittedName>
        <fullName evidence="2">Uncharacterized protein</fullName>
    </submittedName>
</protein>
<evidence type="ECO:0000256" key="1">
    <source>
        <dbReference type="SAM" id="MobiDB-lite"/>
    </source>
</evidence>
<feature type="region of interest" description="Disordered" evidence="1">
    <location>
        <begin position="1"/>
        <end position="47"/>
    </location>
</feature>
<evidence type="ECO:0000313" key="3">
    <source>
        <dbReference type="Proteomes" id="UP000006693"/>
    </source>
</evidence>
<evidence type="ECO:0000313" key="2">
    <source>
        <dbReference type="EMBL" id="AAU46267.1"/>
    </source>
</evidence>
<sequence>MRAASWPPSASTRSRRGGTRAAGTNRGGWGSGRRGKPRRAAPISSCSARTMHKAAPAIEAARSVPFVHIVVPPAPALTAGCARRFVTIVRGAQGGFGARLIGSGGDDAACAARIPAGGRDFSFVAGLKIPVRAGGGAGSVKLGGDRFPTLCALAAQCSIPSRSAIGYRCT</sequence>
<dbReference type="PATRIC" id="fig|243160.12.peg.4638"/>
<dbReference type="KEGG" id="bma:BMAA1102"/>
<name>A0A0H2WAY1_BURMA</name>
<accession>A0A0H2WAY1</accession>